<gene>
    <name evidence="6" type="ORF">EJ05DRAFT_474161</name>
</gene>
<feature type="domain" description="CENP-V/GFA" evidence="5">
    <location>
        <begin position="22"/>
        <end position="156"/>
    </location>
</feature>
<dbReference type="GO" id="GO:0016846">
    <property type="term" value="F:carbon-sulfur lyase activity"/>
    <property type="evidence" value="ECO:0007669"/>
    <property type="project" value="InterPro"/>
</dbReference>
<reference evidence="6" key="1">
    <citation type="journal article" date="2020" name="Stud. Mycol.">
        <title>101 Dothideomycetes genomes: a test case for predicting lifestyles and emergence of pathogens.</title>
        <authorList>
            <person name="Haridas S."/>
            <person name="Albert R."/>
            <person name="Binder M."/>
            <person name="Bloem J."/>
            <person name="Labutti K."/>
            <person name="Salamov A."/>
            <person name="Andreopoulos B."/>
            <person name="Baker S."/>
            <person name="Barry K."/>
            <person name="Bills G."/>
            <person name="Bluhm B."/>
            <person name="Cannon C."/>
            <person name="Castanera R."/>
            <person name="Culley D."/>
            <person name="Daum C."/>
            <person name="Ezra D."/>
            <person name="Gonzalez J."/>
            <person name="Henrissat B."/>
            <person name="Kuo A."/>
            <person name="Liang C."/>
            <person name="Lipzen A."/>
            <person name="Lutzoni F."/>
            <person name="Magnuson J."/>
            <person name="Mondo S."/>
            <person name="Nolan M."/>
            <person name="Ohm R."/>
            <person name="Pangilinan J."/>
            <person name="Park H.-J."/>
            <person name="Ramirez L."/>
            <person name="Alfaro M."/>
            <person name="Sun H."/>
            <person name="Tritt A."/>
            <person name="Yoshinaga Y."/>
            <person name="Zwiers L.-H."/>
            <person name="Turgeon B."/>
            <person name="Goodwin S."/>
            <person name="Spatafora J."/>
            <person name="Crous P."/>
            <person name="Grigoriev I."/>
        </authorList>
    </citation>
    <scope>NUCLEOTIDE SEQUENCE</scope>
    <source>
        <strain evidence="6">CBS 121739</strain>
    </source>
</reference>
<evidence type="ECO:0000256" key="2">
    <source>
        <dbReference type="ARBA" id="ARBA00022723"/>
    </source>
</evidence>
<organism evidence="6 7">
    <name type="scientific">Pseudovirgaria hyperparasitica</name>
    <dbReference type="NCBI Taxonomy" id="470096"/>
    <lineage>
        <taxon>Eukaryota</taxon>
        <taxon>Fungi</taxon>
        <taxon>Dikarya</taxon>
        <taxon>Ascomycota</taxon>
        <taxon>Pezizomycotina</taxon>
        <taxon>Dothideomycetes</taxon>
        <taxon>Dothideomycetes incertae sedis</taxon>
        <taxon>Acrospermales</taxon>
        <taxon>Acrospermaceae</taxon>
        <taxon>Pseudovirgaria</taxon>
    </lineage>
</organism>
<evidence type="ECO:0000259" key="5">
    <source>
        <dbReference type="PROSITE" id="PS51891"/>
    </source>
</evidence>
<dbReference type="EMBL" id="ML996568">
    <property type="protein sequence ID" value="KAF2760268.1"/>
    <property type="molecule type" value="Genomic_DNA"/>
</dbReference>
<evidence type="ECO:0000313" key="6">
    <source>
        <dbReference type="EMBL" id="KAF2760268.1"/>
    </source>
</evidence>
<dbReference type="RefSeq" id="XP_033602719.1">
    <property type="nucleotide sequence ID" value="XM_033743545.1"/>
</dbReference>
<dbReference type="InterPro" id="IPR011057">
    <property type="entry name" value="Mss4-like_sf"/>
</dbReference>
<dbReference type="AlphaFoldDB" id="A0A6A6WBP1"/>
<sequence>MAPKKLDTPPSEVPVSRFENELTGSCLCGSISVSIQDKELFVGKKRGHLCHCANCRKVAGSHVASNLLIEEEKVKIEDKNGIFKCYLDGETLSGNKLERWFCGQCGNPIKSVSPLYPGKVILKMGIFPRIPEPEAEAYSVNRQVWEGRNKDVKMYATKNFGDVYTGDL</sequence>
<comment type="similarity">
    <text evidence="1">Belongs to the Gfa family.</text>
</comment>
<dbReference type="GeneID" id="54484599"/>
<protein>
    <recommendedName>
        <fullName evidence="5">CENP-V/GFA domain-containing protein</fullName>
    </recommendedName>
</protein>
<keyword evidence="3" id="KW-0862">Zinc</keyword>
<proteinExistence type="inferred from homology"/>
<keyword evidence="2" id="KW-0479">Metal-binding</keyword>
<dbReference type="PROSITE" id="PS51891">
    <property type="entry name" value="CENP_V_GFA"/>
    <property type="match status" value="1"/>
</dbReference>
<name>A0A6A6WBP1_9PEZI</name>
<dbReference type="SUPFAM" id="SSF51316">
    <property type="entry name" value="Mss4-like"/>
    <property type="match status" value="1"/>
</dbReference>
<evidence type="ECO:0000256" key="1">
    <source>
        <dbReference type="ARBA" id="ARBA00005495"/>
    </source>
</evidence>
<evidence type="ECO:0000313" key="7">
    <source>
        <dbReference type="Proteomes" id="UP000799437"/>
    </source>
</evidence>
<evidence type="ECO:0000256" key="3">
    <source>
        <dbReference type="ARBA" id="ARBA00022833"/>
    </source>
</evidence>
<dbReference type="PANTHER" id="PTHR33337:SF43">
    <property type="entry name" value="CENP-V_GFA DOMAIN-CONTAINING PROTEIN"/>
    <property type="match status" value="1"/>
</dbReference>
<dbReference type="Gene3D" id="3.90.1590.10">
    <property type="entry name" value="glutathione-dependent formaldehyde- activating enzyme (gfa)"/>
    <property type="match status" value="1"/>
</dbReference>
<dbReference type="InterPro" id="IPR006913">
    <property type="entry name" value="CENP-V/GFA"/>
</dbReference>
<dbReference type="Proteomes" id="UP000799437">
    <property type="component" value="Unassembled WGS sequence"/>
</dbReference>
<evidence type="ECO:0000256" key="4">
    <source>
        <dbReference type="ARBA" id="ARBA00023239"/>
    </source>
</evidence>
<dbReference type="Pfam" id="PF04828">
    <property type="entry name" value="GFA"/>
    <property type="match status" value="1"/>
</dbReference>
<keyword evidence="4" id="KW-0456">Lyase</keyword>
<accession>A0A6A6WBP1</accession>
<dbReference type="PANTHER" id="PTHR33337">
    <property type="entry name" value="GFA DOMAIN-CONTAINING PROTEIN"/>
    <property type="match status" value="1"/>
</dbReference>
<keyword evidence="7" id="KW-1185">Reference proteome</keyword>
<dbReference type="OrthoDB" id="9985472at2759"/>
<dbReference type="GO" id="GO:0046872">
    <property type="term" value="F:metal ion binding"/>
    <property type="evidence" value="ECO:0007669"/>
    <property type="project" value="UniProtKB-KW"/>
</dbReference>